<dbReference type="Gene3D" id="3.40.50.1980">
    <property type="entry name" value="Nitrogenase molybdenum iron protein domain"/>
    <property type="match status" value="2"/>
</dbReference>
<evidence type="ECO:0000313" key="4">
    <source>
        <dbReference type="EMBL" id="QPV64296.1"/>
    </source>
</evidence>
<evidence type="ECO:0000256" key="2">
    <source>
        <dbReference type="ARBA" id="ARBA00022729"/>
    </source>
</evidence>
<dbReference type="KEGG" id="hlt:I7X12_06685"/>
<dbReference type="PANTHER" id="PTHR30532:SF1">
    <property type="entry name" value="IRON(3+)-HYDROXAMATE-BINDING PROTEIN FHUD"/>
    <property type="match status" value="1"/>
</dbReference>
<dbReference type="InterPro" id="IPR051313">
    <property type="entry name" value="Bact_iron-sidero_bind"/>
</dbReference>
<dbReference type="PANTHER" id="PTHR30532">
    <property type="entry name" value="IRON III DICITRATE-BINDING PERIPLASMIC PROTEIN"/>
    <property type="match status" value="1"/>
</dbReference>
<dbReference type="InterPro" id="IPR006311">
    <property type="entry name" value="TAT_signal"/>
</dbReference>
<protein>
    <submittedName>
        <fullName evidence="4">ABC transporter substrate-binding protein</fullName>
    </submittedName>
</protein>
<keyword evidence="2" id="KW-0732">Signal</keyword>
<dbReference type="EMBL" id="CP065856">
    <property type="protein sequence ID" value="QPV64296.1"/>
    <property type="molecule type" value="Genomic_DNA"/>
</dbReference>
<dbReference type="Proteomes" id="UP000595001">
    <property type="component" value="Chromosome"/>
</dbReference>
<feature type="compositionally biased region" description="Low complexity" evidence="3">
    <location>
        <begin position="37"/>
        <end position="83"/>
    </location>
</feature>
<dbReference type="GeneID" id="60588164"/>
<dbReference type="PROSITE" id="PS51318">
    <property type="entry name" value="TAT"/>
    <property type="match status" value="1"/>
</dbReference>
<evidence type="ECO:0000256" key="3">
    <source>
        <dbReference type="SAM" id="MobiDB-lite"/>
    </source>
</evidence>
<keyword evidence="1" id="KW-0813">Transport</keyword>
<name>A0A7T3G0U5_9EURY</name>
<dbReference type="OrthoDB" id="304381at2157"/>
<keyword evidence="5" id="KW-1185">Reference proteome</keyword>
<reference evidence="4 5" key="1">
    <citation type="submission" date="2020-12" db="EMBL/GenBank/DDBJ databases">
        <title>Halosimplex halophilum sp. nov. and Halosimplex salinum sp. nov., two new members of the genus Halosimplex.</title>
        <authorList>
            <person name="Cui H.L."/>
        </authorList>
    </citation>
    <scope>NUCLEOTIDE SEQUENCE [LARGE SCALE GENOMIC DNA]</scope>
    <source>
        <strain evidence="4 5">YGH94</strain>
    </source>
</reference>
<proteinExistence type="predicted"/>
<organism evidence="4 5">
    <name type="scientific">Halosimplex litoreum</name>
    <dbReference type="NCBI Taxonomy" id="1198301"/>
    <lineage>
        <taxon>Archaea</taxon>
        <taxon>Methanobacteriati</taxon>
        <taxon>Methanobacteriota</taxon>
        <taxon>Stenosarchaea group</taxon>
        <taxon>Halobacteria</taxon>
        <taxon>Halobacteriales</taxon>
        <taxon>Haloarculaceae</taxon>
        <taxon>Halosimplex</taxon>
    </lineage>
</organism>
<sequence length="430" mass="45241">MHDGTDGERTRREVVRAGVGLAAAGALAGCLGGSDSTGTPTPEAGPADGADPTPTTPTDDPTAQPSDGTATESVTATETATTTPSGPYSVELAPMGEVRFESTPESIFTILSSHADMALALGRGDDVNAVYAVDYTNSLMNAFTPALDGVTVDWSDCFASWNPPEEKVYELDSDVHLADPANVATMGNWDRESVETVADTVGPWFGNTFSAQHGSPPDAYADAYEYYTLWETFGGVARALRETARYEALTDVRADLLATVEAGLPPESERPSVAMVLPSTAGDGMWTYDVNALGYHAAHTRPLGATDAFGADVANGAKVDYEGLAEADPDVLLVLGGVVDAHDMAAIRDSLEDDPVAGTVTAVEEGRVHAQGTRHQGPLLNLFQIEMGAKQLYPEAFGEWPSYTEGAYPDLATDDQLFDHDTVADIITGQ</sequence>
<gene>
    <name evidence="4" type="ORF">I7X12_06685</name>
</gene>
<dbReference type="SUPFAM" id="SSF53807">
    <property type="entry name" value="Helical backbone' metal receptor"/>
    <property type="match status" value="1"/>
</dbReference>
<feature type="region of interest" description="Disordered" evidence="3">
    <location>
        <begin position="28"/>
        <end position="89"/>
    </location>
</feature>
<evidence type="ECO:0000313" key="5">
    <source>
        <dbReference type="Proteomes" id="UP000595001"/>
    </source>
</evidence>
<dbReference type="AlphaFoldDB" id="A0A7T3G0U5"/>
<accession>A0A7T3G0U5</accession>
<evidence type="ECO:0000256" key="1">
    <source>
        <dbReference type="ARBA" id="ARBA00022448"/>
    </source>
</evidence>
<dbReference type="RefSeq" id="WP_198063069.1">
    <property type="nucleotide sequence ID" value="NZ_CP065856.1"/>
</dbReference>